<keyword evidence="12" id="KW-0482">Metalloprotease</keyword>
<dbReference type="AlphaFoldDB" id="A0A8H4BDM7"/>
<evidence type="ECO:0000256" key="4">
    <source>
        <dbReference type="ARBA" id="ARBA00022645"/>
    </source>
</evidence>
<feature type="domain" description="PA" evidence="17">
    <location>
        <begin position="213"/>
        <end position="286"/>
    </location>
</feature>
<keyword evidence="6 16" id="KW-0812">Transmembrane</keyword>
<evidence type="ECO:0000259" key="18">
    <source>
        <dbReference type="Pfam" id="PF04253"/>
    </source>
</evidence>
<dbReference type="CDD" id="cd08022">
    <property type="entry name" value="M28_PSMA_like"/>
    <property type="match status" value="1"/>
</dbReference>
<comment type="similarity">
    <text evidence="3">Belongs to the peptidase M28 family. M28B subfamily.</text>
</comment>
<protein>
    <recommendedName>
        <fullName evidence="22">Glutamate carboxypeptidase II</fullName>
    </recommendedName>
</protein>
<accession>A0A8H4BDM7</accession>
<dbReference type="Pfam" id="PF02225">
    <property type="entry name" value="PA"/>
    <property type="match status" value="1"/>
</dbReference>
<keyword evidence="8" id="KW-0378">Hydrolase</keyword>
<evidence type="ECO:0000256" key="10">
    <source>
        <dbReference type="ARBA" id="ARBA00022968"/>
    </source>
</evidence>
<evidence type="ECO:0000256" key="16">
    <source>
        <dbReference type="SAM" id="Phobius"/>
    </source>
</evidence>
<gene>
    <name evidence="20" type="ORF">FB192DRAFT_1331029</name>
</gene>
<evidence type="ECO:0000256" key="7">
    <source>
        <dbReference type="ARBA" id="ARBA00022723"/>
    </source>
</evidence>
<evidence type="ECO:0000256" key="8">
    <source>
        <dbReference type="ARBA" id="ARBA00022801"/>
    </source>
</evidence>
<dbReference type="InterPro" id="IPR046450">
    <property type="entry name" value="PA_dom_sf"/>
</dbReference>
<comment type="cofactor">
    <cofactor evidence="1">
        <name>Zn(2+)</name>
        <dbReference type="ChEBI" id="CHEBI:29105"/>
    </cofactor>
</comment>
<keyword evidence="13 16" id="KW-0472">Membrane</keyword>
<dbReference type="CDD" id="cd02121">
    <property type="entry name" value="PA_GCPII_like"/>
    <property type="match status" value="1"/>
</dbReference>
<comment type="caution">
    <text evidence="20">The sequence shown here is derived from an EMBL/GenBank/DDBJ whole genome shotgun (WGS) entry which is preliminary data.</text>
</comment>
<feature type="domain" description="Peptidase M28" evidence="19">
    <location>
        <begin position="403"/>
        <end position="593"/>
    </location>
</feature>
<dbReference type="Pfam" id="PF04389">
    <property type="entry name" value="Peptidase_M28"/>
    <property type="match status" value="1"/>
</dbReference>
<dbReference type="PANTHER" id="PTHR10404:SF46">
    <property type="entry name" value="VACUOLAR PROTEIN SORTING-ASSOCIATED PROTEIN 70"/>
    <property type="match status" value="1"/>
</dbReference>
<dbReference type="Gene3D" id="3.40.630.10">
    <property type="entry name" value="Zn peptidases"/>
    <property type="match status" value="1"/>
</dbReference>
<comment type="subcellular location">
    <subcellularLocation>
        <location evidence="2">Membrane</location>
        <topology evidence="2">Single-pass type II membrane protein</topology>
    </subcellularLocation>
</comment>
<keyword evidence="5" id="KW-0645">Protease</keyword>
<name>A0A8H4BDM7_MUCCL</name>
<dbReference type="EMBL" id="JAAECE010000006">
    <property type="protein sequence ID" value="KAF1800155.1"/>
    <property type="molecule type" value="Genomic_DNA"/>
</dbReference>
<dbReference type="InterPro" id="IPR007365">
    <property type="entry name" value="TFR-like_dimer_dom"/>
</dbReference>
<sequence>MTEADSNDGSQRGSIKQSWNQARLWLDKQWNGDDETTPLLHNQRGSAAEQYQQARRKKTTFRLLVTGIALVIALALLGVSFGFWYSKRHAQKPGSSPRLTQAERIMLDSPSRDNLRNYLKTYTSEAHLAGTPNDKKQAEWTRDQFESFGLETKIDTYWPLLNYPVNHRLALVSGPKHLRFEAKLTEDPVEDDETSKDPNVVPLFHGYSKNGTVQGRIVYANYGRLQDFQFLKDQGIDLNGTIALMRYGGNFRGLKVRAAETFGCAGALIYSDPIDDGPLNKDNSSNPAESYPDGPWRSKSSAQRGSVQYFSVIAGDPLTPGYPATENATRIKYEDSPGVPKIPSLPLSWEDALPILKATQGLGVRGKSDWAGGLEEVDYYSGPTEGEAILVNHIENKITPIWNVIARIEGKEEPERAIILGNHRDAWVYGGVDPSSGSASLLELARIFGELLKTGWRPRRTIVLASWDAEEYGLVGSTEWVEDNAEWLDKEAAVYVNVDTAVSGSHFGVQASPSLNRILYQVTSEIHDPRTGKSVFDAWSADEKRVGHEHPEVYRLGSGSDFAPFLDHAGIASVNFAFQGDYGVYHSNYDSFHWMEKYGDPGFYYHQALVKLWGLLALRLSDSPVLPLHLGDYGAEIVKYTAEITDLAAPQTFPELEIAVNKLQRITGDFEQHRQGVEKLIAKYKSLDDIPPNLVKDLKKVNDHLAFFERGLIDPKGNKDREFFKHVIFAPGLWQGYAAQIFPAIADGIENNNRKQALHAGKRAAWAIEKTASLFKGYW</sequence>
<dbReference type="GO" id="GO:0008237">
    <property type="term" value="F:metallopeptidase activity"/>
    <property type="evidence" value="ECO:0007669"/>
    <property type="project" value="UniProtKB-KW"/>
</dbReference>
<dbReference type="Gene3D" id="1.20.930.40">
    <property type="entry name" value="Transferrin receptor-like, dimerisation domain"/>
    <property type="match status" value="1"/>
</dbReference>
<evidence type="ECO:0000256" key="14">
    <source>
        <dbReference type="ARBA" id="ARBA00023180"/>
    </source>
</evidence>
<feature type="transmembrane region" description="Helical" evidence="16">
    <location>
        <begin position="63"/>
        <end position="85"/>
    </location>
</feature>
<evidence type="ECO:0000256" key="11">
    <source>
        <dbReference type="ARBA" id="ARBA00022989"/>
    </source>
</evidence>
<feature type="region of interest" description="Disordered" evidence="15">
    <location>
        <begin position="278"/>
        <end position="301"/>
    </location>
</feature>
<dbReference type="FunFam" id="3.50.30.30:FF:000008">
    <property type="entry name" value="Glutamate carboxypeptidase 2"/>
    <property type="match status" value="1"/>
</dbReference>
<keyword evidence="10" id="KW-0735">Signal-anchor</keyword>
<dbReference type="GO" id="GO:0016020">
    <property type="term" value="C:membrane"/>
    <property type="evidence" value="ECO:0007669"/>
    <property type="project" value="UniProtKB-SubCell"/>
</dbReference>
<reference evidence="20 21" key="1">
    <citation type="submission" date="2019-09" db="EMBL/GenBank/DDBJ databases">
        <authorList>
            <consortium name="DOE Joint Genome Institute"/>
            <person name="Mondo S.J."/>
            <person name="Navarro-Mendoza M.I."/>
            <person name="Perez-Arques C."/>
            <person name="Panchal S."/>
            <person name="Nicolas F.E."/>
            <person name="Ganguly P."/>
            <person name="Pangilinan J."/>
            <person name="Grigoriev I."/>
            <person name="Heitman J."/>
            <person name="Sanya K."/>
            <person name="Garre V."/>
        </authorList>
    </citation>
    <scope>NUCLEOTIDE SEQUENCE [LARGE SCALE GENOMIC DNA]</scope>
    <source>
        <strain evidence="20 21">MU402</strain>
    </source>
</reference>
<evidence type="ECO:0000256" key="5">
    <source>
        <dbReference type="ARBA" id="ARBA00022670"/>
    </source>
</evidence>
<keyword evidence="14" id="KW-0325">Glycoprotein</keyword>
<keyword evidence="4" id="KW-0121">Carboxypeptidase</keyword>
<evidence type="ECO:0000256" key="12">
    <source>
        <dbReference type="ARBA" id="ARBA00023049"/>
    </source>
</evidence>
<evidence type="ECO:0000259" key="17">
    <source>
        <dbReference type="Pfam" id="PF02225"/>
    </source>
</evidence>
<evidence type="ECO:0000256" key="13">
    <source>
        <dbReference type="ARBA" id="ARBA00023136"/>
    </source>
</evidence>
<evidence type="ECO:0008006" key="22">
    <source>
        <dbReference type="Google" id="ProtNLM"/>
    </source>
</evidence>
<evidence type="ECO:0000256" key="2">
    <source>
        <dbReference type="ARBA" id="ARBA00004606"/>
    </source>
</evidence>
<dbReference type="InterPro" id="IPR007484">
    <property type="entry name" value="Peptidase_M28"/>
</dbReference>
<evidence type="ECO:0000313" key="21">
    <source>
        <dbReference type="Proteomes" id="UP000469890"/>
    </source>
</evidence>
<evidence type="ECO:0000256" key="6">
    <source>
        <dbReference type="ARBA" id="ARBA00022692"/>
    </source>
</evidence>
<dbReference type="GO" id="GO:0006508">
    <property type="term" value="P:proteolysis"/>
    <property type="evidence" value="ECO:0007669"/>
    <property type="project" value="UniProtKB-KW"/>
</dbReference>
<evidence type="ECO:0000256" key="3">
    <source>
        <dbReference type="ARBA" id="ARBA00005634"/>
    </source>
</evidence>
<dbReference type="PANTHER" id="PTHR10404">
    <property type="entry name" value="N-ACETYLATED-ALPHA-LINKED ACIDIC DIPEPTIDASE"/>
    <property type="match status" value="1"/>
</dbReference>
<keyword evidence="9" id="KW-0862">Zinc</keyword>
<dbReference type="FunFam" id="3.40.630.10:FF:000009">
    <property type="entry name" value="N-acetylated-alpha-linked acidic dipeptidase 2"/>
    <property type="match status" value="1"/>
</dbReference>
<keyword evidence="7" id="KW-0479">Metal-binding</keyword>
<evidence type="ECO:0000256" key="15">
    <source>
        <dbReference type="SAM" id="MobiDB-lite"/>
    </source>
</evidence>
<dbReference type="GO" id="GO:0046872">
    <property type="term" value="F:metal ion binding"/>
    <property type="evidence" value="ECO:0007669"/>
    <property type="project" value="UniProtKB-KW"/>
</dbReference>
<dbReference type="SUPFAM" id="SSF52025">
    <property type="entry name" value="PA domain"/>
    <property type="match status" value="1"/>
</dbReference>
<dbReference type="Pfam" id="PF04253">
    <property type="entry name" value="TFR_dimer"/>
    <property type="match status" value="1"/>
</dbReference>
<dbReference type="GO" id="GO:0004180">
    <property type="term" value="F:carboxypeptidase activity"/>
    <property type="evidence" value="ECO:0007669"/>
    <property type="project" value="UniProtKB-KW"/>
</dbReference>
<organism evidence="20 21">
    <name type="scientific">Mucor circinelloides f. lusitanicus</name>
    <name type="common">Mucor racemosus var. lusitanicus</name>
    <dbReference type="NCBI Taxonomy" id="29924"/>
    <lineage>
        <taxon>Eukaryota</taxon>
        <taxon>Fungi</taxon>
        <taxon>Fungi incertae sedis</taxon>
        <taxon>Mucoromycota</taxon>
        <taxon>Mucoromycotina</taxon>
        <taxon>Mucoromycetes</taxon>
        <taxon>Mucorales</taxon>
        <taxon>Mucorineae</taxon>
        <taxon>Mucoraceae</taxon>
        <taxon>Mucor</taxon>
    </lineage>
</organism>
<dbReference type="InterPro" id="IPR039373">
    <property type="entry name" value="Peptidase_M28B"/>
</dbReference>
<dbReference type="Proteomes" id="UP000469890">
    <property type="component" value="Unassembled WGS sequence"/>
</dbReference>
<keyword evidence="11 16" id="KW-1133">Transmembrane helix</keyword>
<dbReference type="InterPro" id="IPR036757">
    <property type="entry name" value="TFR-like_dimer_dom_sf"/>
</dbReference>
<evidence type="ECO:0000259" key="19">
    <source>
        <dbReference type="Pfam" id="PF04389"/>
    </source>
</evidence>
<proteinExistence type="inferred from homology"/>
<dbReference type="Gene3D" id="3.50.30.30">
    <property type="match status" value="1"/>
</dbReference>
<dbReference type="SUPFAM" id="SSF47672">
    <property type="entry name" value="Transferrin receptor-like dimerisation domain"/>
    <property type="match status" value="1"/>
</dbReference>
<dbReference type="SUPFAM" id="SSF53187">
    <property type="entry name" value="Zn-dependent exopeptidases"/>
    <property type="match status" value="1"/>
</dbReference>
<evidence type="ECO:0000313" key="20">
    <source>
        <dbReference type="EMBL" id="KAF1800155.1"/>
    </source>
</evidence>
<feature type="domain" description="Transferrin receptor-like dimerisation" evidence="18">
    <location>
        <begin position="653"/>
        <end position="775"/>
    </location>
</feature>
<evidence type="ECO:0000256" key="9">
    <source>
        <dbReference type="ARBA" id="ARBA00022833"/>
    </source>
</evidence>
<dbReference type="InterPro" id="IPR003137">
    <property type="entry name" value="PA_domain"/>
</dbReference>
<evidence type="ECO:0000256" key="1">
    <source>
        <dbReference type="ARBA" id="ARBA00001947"/>
    </source>
</evidence>